<dbReference type="InterPro" id="IPR025420">
    <property type="entry name" value="DUF4143"/>
</dbReference>
<gene>
    <name evidence="2" type="ORF">FGFEBGFE_00027</name>
</gene>
<organism evidence="2">
    <name type="scientific">Candidatus Methanophagaceae archaeon ANME-1 ERB6</name>
    <dbReference type="NCBI Taxonomy" id="2759912"/>
    <lineage>
        <taxon>Archaea</taxon>
        <taxon>Methanobacteriati</taxon>
        <taxon>Methanobacteriota</taxon>
        <taxon>Stenosarchaea group</taxon>
        <taxon>Methanomicrobia</taxon>
        <taxon>Candidatus Methanophagales</taxon>
        <taxon>Candidatus Methanophagaceae</taxon>
    </lineage>
</organism>
<dbReference type="Pfam" id="PF13173">
    <property type="entry name" value="AAA_14"/>
    <property type="match status" value="1"/>
</dbReference>
<accession>A0A7G9YWC2</accession>
<dbReference type="PANTHER" id="PTHR33295">
    <property type="entry name" value="ATPASE"/>
    <property type="match status" value="1"/>
</dbReference>
<evidence type="ECO:0000259" key="1">
    <source>
        <dbReference type="SMART" id="SM00382"/>
    </source>
</evidence>
<dbReference type="Pfam" id="PF13635">
    <property type="entry name" value="DUF4143"/>
    <property type="match status" value="1"/>
</dbReference>
<evidence type="ECO:0000313" key="2">
    <source>
        <dbReference type="EMBL" id="QNO52306.1"/>
    </source>
</evidence>
<dbReference type="Gene3D" id="3.40.50.300">
    <property type="entry name" value="P-loop containing nucleotide triphosphate hydrolases"/>
    <property type="match status" value="1"/>
</dbReference>
<dbReference type="InterPro" id="IPR041682">
    <property type="entry name" value="AAA_14"/>
</dbReference>
<dbReference type="SMART" id="SM00382">
    <property type="entry name" value="AAA"/>
    <property type="match status" value="1"/>
</dbReference>
<proteinExistence type="predicted"/>
<dbReference type="SUPFAM" id="SSF52540">
    <property type="entry name" value="P-loop containing nucleoside triphosphate hydrolases"/>
    <property type="match status" value="1"/>
</dbReference>
<dbReference type="PANTHER" id="PTHR33295:SF18">
    <property type="entry name" value="AAA+ ATPASE DOMAIN-CONTAINING PROTEIN"/>
    <property type="match status" value="1"/>
</dbReference>
<dbReference type="InterPro" id="IPR003593">
    <property type="entry name" value="AAA+_ATPase"/>
</dbReference>
<dbReference type="AlphaFoldDB" id="A0A7G9YWC2"/>
<name>A0A7G9YWC2_9EURY</name>
<reference evidence="2" key="1">
    <citation type="submission" date="2020-06" db="EMBL/GenBank/DDBJ databases">
        <title>Unique genomic features of the anaerobic methanotrophic archaea.</title>
        <authorList>
            <person name="Chadwick G.L."/>
            <person name="Skennerton C.T."/>
            <person name="Laso-Perez R."/>
            <person name="Leu A.O."/>
            <person name="Speth D.R."/>
            <person name="Yu H."/>
            <person name="Morgan-Lang C."/>
            <person name="Hatzenpichler R."/>
            <person name="Goudeau D."/>
            <person name="Malmstrom R."/>
            <person name="Brazelton W.J."/>
            <person name="Woyke T."/>
            <person name="Hallam S.J."/>
            <person name="Tyson G.W."/>
            <person name="Wegener G."/>
            <person name="Boetius A."/>
            <person name="Orphan V."/>
        </authorList>
    </citation>
    <scope>NUCLEOTIDE SEQUENCE</scope>
</reference>
<feature type="domain" description="AAA+ ATPase" evidence="1">
    <location>
        <begin position="40"/>
        <end position="163"/>
    </location>
</feature>
<dbReference type="InterPro" id="IPR027417">
    <property type="entry name" value="P-loop_NTPase"/>
</dbReference>
<sequence length="435" mass="51145">MELIQITEQNPWWENKEKINEDEKVKEALSKRQKIEYPFKNENTLIIGPRQVGKTTFLKLSIKDLIDKGVDSKRILYFSCETIKDFNEVVEIVRFSNSLMEGKKYLFFDEITFVSEWQRAVKFVLDSPLIKDKFIFVTGSSSIALKKETFPGRPIKIRPFLPLSFKEFCDIFGSGNLKKELTEQILGLSVNELNEKAKPLLFFFGEIEKLFRLYAKCGGFPRSAYELIEKGNIREETHEIYWKWLIGDIAKIERSERITSSVLLGVLKNYGTRFSLNSIAKEMEIGSHVTIRGYLEVLENLFILRSVFPIDLKKGVESFKRMRKVYFIDPFLFHSLKKQLTKTEIKEEEMPKLVEGIVAEHLIRKFGKIFYYYQKREVDFYLEGSGIEVKWQNKVDKMDFPAVQMQNKILVCKDQFEFYENEMIILPTCVFLLLL</sequence>
<dbReference type="EMBL" id="MT631506">
    <property type="protein sequence ID" value="QNO52306.1"/>
    <property type="molecule type" value="Genomic_DNA"/>
</dbReference>
<protein>
    <recommendedName>
        <fullName evidence="1">AAA+ ATPase domain-containing protein</fullName>
    </recommendedName>
</protein>